<proteinExistence type="predicted"/>
<dbReference type="SUPFAM" id="SSF56235">
    <property type="entry name" value="N-terminal nucleophile aminohydrolases (Ntn hydrolases)"/>
    <property type="match status" value="1"/>
</dbReference>
<feature type="domain" description="Proteasome alpha-type subunits" evidence="1">
    <location>
        <begin position="5"/>
        <end position="27"/>
    </location>
</feature>
<dbReference type="GO" id="GO:0019773">
    <property type="term" value="C:proteasome core complex, alpha-subunit complex"/>
    <property type="evidence" value="ECO:0007669"/>
    <property type="project" value="InterPro"/>
</dbReference>
<dbReference type="GO" id="GO:0006511">
    <property type="term" value="P:ubiquitin-dependent protein catabolic process"/>
    <property type="evidence" value="ECO:0007669"/>
    <property type="project" value="InterPro"/>
</dbReference>
<accession>A0A397ZBF8</accession>
<dbReference type="InterPro" id="IPR029055">
    <property type="entry name" value="Ntn_hydrolases_N"/>
</dbReference>
<dbReference type="AlphaFoldDB" id="A0A397ZBF8"/>
<dbReference type="Gene3D" id="3.60.20.10">
    <property type="entry name" value="Glutamine Phosphoribosylpyrophosphate, subunit 1, domain 1"/>
    <property type="match status" value="1"/>
</dbReference>
<evidence type="ECO:0000313" key="3">
    <source>
        <dbReference type="Proteomes" id="UP000264353"/>
    </source>
</evidence>
<gene>
    <name evidence="2" type="ORF">BRARA_E02024</name>
</gene>
<evidence type="ECO:0000259" key="1">
    <source>
        <dbReference type="SMART" id="SM00948"/>
    </source>
</evidence>
<dbReference type="EMBL" id="CM010632">
    <property type="protein sequence ID" value="RID62992.1"/>
    <property type="molecule type" value="Genomic_DNA"/>
</dbReference>
<dbReference type="SMART" id="SM00948">
    <property type="entry name" value="Proteasome_A_N"/>
    <property type="match status" value="1"/>
</dbReference>
<reference evidence="2 3" key="1">
    <citation type="submission" date="2018-06" db="EMBL/GenBank/DDBJ databases">
        <title>WGS assembly of Brassica rapa FPsc.</title>
        <authorList>
            <person name="Bowman J."/>
            <person name="Kohchi T."/>
            <person name="Yamato K."/>
            <person name="Jenkins J."/>
            <person name="Shu S."/>
            <person name="Ishizaki K."/>
            <person name="Yamaoka S."/>
            <person name="Nishihama R."/>
            <person name="Nakamura Y."/>
            <person name="Berger F."/>
            <person name="Adam C."/>
            <person name="Aki S."/>
            <person name="Althoff F."/>
            <person name="Araki T."/>
            <person name="Arteaga-Vazquez M."/>
            <person name="Balasubrmanian S."/>
            <person name="Bauer D."/>
            <person name="Boehm C."/>
            <person name="Briginshaw L."/>
            <person name="Caballero-Perez J."/>
            <person name="Catarino B."/>
            <person name="Chen F."/>
            <person name="Chiyoda S."/>
            <person name="Chovatia M."/>
            <person name="Davies K."/>
            <person name="Delmans M."/>
            <person name="Demura T."/>
            <person name="Dierschke T."/>
            <person name="Dolan L."/>
            <person name="Dorantes-Acosta A."/>
            <person name="Eklund D."/>
            <person name="Florent S."/>
            <person name="Flores-Sandoval E."/>
            <person name="Fujiyama A."/>
            <person name="Fukuzawa H."/>
            <person name="Galik B."/>
            <person name="Grimanelli D."/>
            <person name="Grimwood J."/>
            <person name="Grossniklaus U."/>
            <person name="Hamada T."/>
            <person name="Haseloff J."/>
            <person name="Hetherington A."/>
            <person name="Higo A."/>
            <person name="Hirakawa Y."/>
            <person name="Hundley H."/>
            <person name="Ikeda Y."/>
            <person name="Inoue K."/>
            <person name="Inoue S."/>
            <person name="Ishida S."/>
            <person name="Jia Q."/>
            <person name="Kakita M."/>
            <person name="Kanazawa T."/>
            <person name="Kawai Y."/>
            <person name="Kawashima T."/>
            <person name="Kennedy M."/>
            <person name="Kinose K."/>
            <person name="Kinoshita T."/>
            <person name="Kohara Y."/>
            <person name="Koide E."/>
            <person name="Komatsu K."/>
            <person name="Kopischke S."/>
            <person name="Kubo M."/>
            <person name="Kyozuka J."/>
            <person name="Lagercrantz U."/>
            <person name="Lin S."/>
            <person name="Lindquist E."/>
            <person name="Lipzen A."/>
            <person name="Lu C."/>
            <person name="Luna E."/>
            <person name="Martienssen R."/>
            <person name="Minamino N."/>
            <person name="Mizutani M."/>
            <person name="Mizutani M."/>
            <person name="Mochizuki N."/>
            <person name="Monte I."/>
            <person name="Mosher R."/>
            <person name="Nagasaki H."/>
            <person name="Nakagami H."/>
            <person name="Naramoto S."/>
            <person name="Nishitani K."/>
            <person name="Ohtani M."/>
            <person name="Okamoto T."/>
            <person name="Okumura M."/>
            <person name="Phillips J."/>
            <person name="Pollak B."/>
            <person name="Reinders A."/>
            <person name="Roevekamp M."/>
            <person name="Sano R."/>
            <person name="Sawa S."/>
            <person name="Schmid M."/>
            <person name="Shirakawa M."/>
            <person name="Solano R."/>
            <person name="Spunde A."/>
            <person name="Suetsugu N."/>
            <person name="Sugano S."/>
            <person name="Sugiyama A."/>
            <person name="Sun R."/>
            <person name="Suzuki Y."/>
            <person name="Takenaka M."/>
            <person name="Takezawa D."/>
            <person name="Tomogane H."/>
            <person name="Tsuzuki M."/>
            <person name="Ueda T."/>
            <person name="Umeda M."/>
            <person name="Ward J."/>
            <person name="Watanabe Y."/>
            <person name="Yazaki K."/>
            <person name="Yokoyama R."/>
            <person name="Yoshitake Y."/>
            <person name="Yotsui I."/>
            <person name="Zachgo S."/>
            <person name="Schmutz J."/>
        </authorList>
    </citation>
    <scope>NUCLEOTIDE SEQUENCE [LARGE SCALE GENOMIC DNA]</scope>
    <source>
        <strain evidence="3">cv. B-3</strain>
    </source>
</reference>
<dbReference type="InterPro" id="IPR000426">
    <property type="entry name" value="Proteasome_asu_N"/>
</dbReference>
<name>A0A397ZBF8_BRACM</name>
<protein>
    <recommendedName>
        <fullName evidence="1">Proteasome alpha-type subunits domain-containing protein</fullName>
    </recommendedName>
</protein>
<organism evidence="2 3">
    <name type="scientific">Brassica campestris</name>
    <name type="common">Field mustard</name>
    <dbReference type="NCBI Taxonomy" id="3711"/>
    <lineage>
        <taxon>Eukaryota</taxon>
        <taxon>Viridiplantae</taxon>
        <taxon>Streptophyta</taxon>
        <taxon>Embryophyta</taxon>
        <taxon>Tracheophyta</taxon>
        <taxon>Spermatophyta</taxon>
        <taxon>Magnoliopsida</taxon>
        <taxon>eudicotyledons</taxon>
        <taxon>Gunneridae</taxon>
        <taxon>Pentapetalae</taxon>
        <taxon>rosids</taxon>
        <taxon>malvids</taxon>
        <taxon>Brassicales</taxon>
        <taxon>Brassicaceae</taxon>
        <taxon>Brassiceae</taxon>
        <taxon>Brassica</taxon>
    </lineage>
</organism>
<sequence length="114" mass="12718">MSRRYDSRTTIFSPEDRLYHVEYAMEVIGNAGSAIGILFEKMYKIDDHRRGGSQLALKVLRKTMDSTSSTSEKLELADVFLTPSGSVKYHVHSPDSLTKLLLKHGVTQLAAESS</sequence>
<evidence type="ECO:0000313" key="2">
    <source>
        <dbReference type="EMBL" id="RID62992.1"/>
    </source>
</evidence>
<dbReference type="Proteomes" id="UP000264353">
    <property type="component" value="Chromosome A5"/>
</dbReference>